<organism evidence="3 4">
    <name type="scientific">Pseudoalteromonas rubra</name>
    <dbReference type="NCBI Taxonomy" id="43658"/>
    <lineage>
        <taxon>Bacteria</taxon>
        <taxon>Pseudomonadati</taxon>
        <taxon>Pseudomonadota</taxon>
        <taxon>Gammaproteobacteria</taxon>
        <taxon>Alteromonadales</taxon>
        <taxon>Pseudoalteromonadaceae</taxon>
        <taxon>Pseudoalteromonas</taxon>
    </lineage>
</organism>
<feature type="chain" id="PRO_5021024497" evidence="2">
    <location>
        <begin position="17"/>
        <end position="262"/>
    </location>
</feature>
<dbReference type="PROSITE" id="PS51257">
    <property type="entry name" value="PROKAR_LIPOPROTEIN"/>
    <property type="match status" value="1"/>
</dbReference>
<dbReference type="Gene3D" id="2.60.40.2130">
    <property type="entry name" value="F-spondin domain"/>
    <property type="match status" value="1"/>
</dbReference>
<evidence type="ECO:0000313" key="3">
    <source>
        <dbReference type="EMBL" id="RZM84157.1"/>
    </source>
</evidence>
<name>A0A4Q7EKR7_9GAMM</name>
<protein>
    <submittedName>
        <fullName evidence="3">Uncharacterized protein</fullName>
    </submittedName>
</protein>
<comment type="caution">
    <text evidence="3">The sequence shown here is derived from an EMBL/GenBank/DDBJ whole genome shotgun (WGS) entry which is preliminary data.</text>
</comment>
<feature type="signal peptide" evidence="2">
    <location>
        <begin position="1"/>
        <end position="16"/>
    </location>
</feature>
<evidence type="ECO:0000256" key="2">
    <source>
        <dbReference type="SAM" id="SignalP"/>
    </source>
</evidence>
<evidence type="ECO:0000313" key="4">
    <source>
        <dbReference type="Proteomes" id="UP000292345"/>
    </source>
</evidence>
<dbReference type="InterPro" id="IPR038678">
    <property type="entry name" value="Spondin_N_sf"/>
</dbReference>
<reference evidence="3 4" key="1">
    <citation type="submission" date="2018-01" db="EMBL/GenBank/DDBJ databases">
        <title>Co-occurrence of chitin degradation, pigmentation and bioactivity in marine Pseudoalteromonas.</title>
        <authorList>
            <person name="Paulsen S."/>
            <person name="Gram L."/>
            <person name="Machado H."/>
        </authorList>
    </citation>
    <scope>NUCLEOTIDE SEQUENCE [LARGE SCALE GENOMIC DNA]</scope>
    <source>
        <strain evidence="3 4">S1946</strain>
    </source>
</reference>
<dbReference type="NCBIfam" id="NF038123">
    <property type="entry name" value="NF038123_dom"/>
    <property type="match status" value="1"/>
</dbReference>
<dbReference type="RefSeq" id="WP_130244300.1">
    <property type="nucleotide sequence ID" value="NZ_PPUZ01000011.1"/>
</dbReference>
<gene>
    <name evidence="3" type="ORF">C3B51_04340</name>
</gene>
<accession>A0A4Q7EKR7</accession>
<feature type="compositionally biased region" description="Pro residues" evidence="1">
    <location>
        <begin position="43"/>
        <end position="62"/>
    </location>
</feature>
<proteinExistence type="predicted"/>
<dbReference type="InterPro" id="IPR009465">
    <property type="entry name" value="Spondin_N"/>
</dbReference>
<sequence length="262" mass="27154">MKLFRLTLPAACLVLAACGSDNDDNMPITMPDDDMSMVDEPAPADPDPADPAPTDPTDPTDPTPTTVELMITATNLTYAQPLSPIAVALHQEGQFWQLGTPASDALEVLAEGGDNSGLLALDVVQSQTSAAAPLAPGQKTELTLTHDSLDGQKLSLISMMVNTNDGFTGLNALDVSAMTVGQAMTYTTHAYDAGTEANSEAQGTIPGPADGGTGFSAEREALNKVAMHPGVVGVDDGLTTSVLTSSHKFDNPLMTVTITRTK</sequence>
<keyword evidence="2" id="KW-0732">Signal</keyword>
<feature type="region of interest" description="Disordered" evidence="1">
    <location>
        <begin position="22"/>
        <end position="64"/>
    </location>
</feature>
<dbReference type="AlphaFoldDB" id="A0A4Q7EKR7"/>
<evidence type="ECO:0000256" key="1">
    <source>
        <dbReference type="SAM" id="MobiDB-lite"/>
    </source>
</evidence>
<dbReference type="Proteomes" id="UP000292345">
    <property type="component" value="Unassembled WGS sequence"/>
</dbReference>
<dbReference type="EMBL" id="PPUZ01000011">
    <property type="protein sequence ID" value="RZM84157.1"/>
    <property type="molecule type" value="Genomic_DNA"/>
</dbReference>